<organism evidence="1 2">
    <name type="scientific">Violaceomyces palustris</name>
    <dbReference type="NCBI Taxonomy" id="1673888"/>
    <lineage>
        <taxon>Eukaryota</taxon>
        <taxon>Fungi</taxon>
        <taxon>Dikarya</taxon>
        <taxon>Basidiomycota</taxon>
        <taxon>Ustilaginomycotina</taxon>
        <taxon>Ustilaginomycetes</taxon>
        <taxon>Violaceomycetales</taxon>
        <taxon>Violaceomycetaceae</taxon>
        <taxon>Violaceomyces</taxon>
    </lineage>
</organism>
<reference evidence="1 2" key="1">
    <citation type="journal article" date="2018" name="Mol. Biol. Evol.">
        <title>Broad Genomic Sampling Reveals a Smut Pathogenic Ancestry of the Fungal Clade Ustilaginomycotina.</title>
        <authorList>
            <person name="Kijpornyongpan T."/>
            <person name="Mondo S.J."/>
            <person name="Barry K."/>
            <person name="Sandor L."/>
            <person name="Lee J."/>
            <person name="Lipzen A."/>
            <person name="Pangilinan J."/>
            <person name="LaButti K."/>
            <person name="Hainaut M."/>
            <person name="Henrissat B."/>
            <person name="Grigoriev I.V."/>
            <person name="Spatafora J.W."/>
            <person name="Aime M.C."/>
        </authorList>
    </citation>
    <scope>NUCLEOTIDE SEQUENCE [LARGE SCALE GENOMIC DNA]</scope>
    <source>
        <strain evidence="1 2">SA 807</strain>
    </source>
</reference>
<dbReference type="Proteomes" id="UP000245626">
    <property type="component" value="Unassembled WGS sequence"/>
</dbReference>
<proteinExistence type="predicted"/>
<keyword evidence="2" id="KW-1185">Reference proteome</keyword>
<evidence type="ECO:0000313" key="1">
    <source>
        <dbReference type="EMBL" id="PWN47845.1"/>
    </source>
</evidence>
<gene>
    <name evidence="1" type="ORF">IE53DRAFT_412751</name>
</gene>
<dbReference type="EMBL" id="KZ820324">
    <property type="protein sequence ID" value="PWN47845.1"/>
    <property type="molecule type" value="Genomic_DNA"/>
</dbReference>
<sequence>MSRDALEQSASTSFLPPTTPKLEKHEDRQPFTPRKRKATSPPPLEDQDRPTPSSASPASPSSNSTPPPSIAAGGSGRKKPTDAERKARLEARQARNRQSAQISRERKKAHMEELEVNNASLKLENDSLKKQLQAGASIRSQLESRVKELDSRVHGLESLIKELVRIVNPSPFQQPYQNQTDLVSSALRLLTNPPSALPAGALASFSQGEGSSDGVVGGVEGGVHLGREFEVTHGSSIAQSIQVAVGGNASASLQDFRGFGENVCETEKVGGDDGQGQSHGEPEKVEELDLGSLINLQQLEQGGASDVVSAGLEVDNGGKLASHNQEAKDQAEVPKEASAAVSQSVGGSASAAGAPGATQAQALNPCHASPASATEGTAKEESFELLTSSFIPTKRSAEDLATDAFLAEIYSGSSSGLQQEQSDSIEQALDVQDWTRGSEDGSNDIKNINDSHGGSGTSNGIKFDSMEAVLDTAGTNSNHIGGWNFDFMDLDLDVDIDAGPFSAGDSVGLGDLLHMVEGKSFALAPLKDQSDLTSKETKVGGESNGWKEIVQAS</sequence>
<accession>A0ACD0NPU2</accession>
<protein>
    <submittedName>
        <fullName evidence="1">Uncharacterized protein</fullName>
    </submittedName>
</protein>
<name>A0ACD0NPU2_9BASI</name>
<evidence type="ECO:0000313" key="2">
    <source>
        <dbReference type="Proteomes" id="UP000245626"/>
    </source>
</evidence>